<dbReference type="CDD" id="cd13532">
    <property type="entry name" value="PBP2_PDT_like"/>
    <property type="match status" value="1"/>
</dbReference>
<dbReference type="GO" id="GO:0004664">
    <property type="term" value="F:prephenate dehydratase activity"/>
    <property type="evidence" value="ECO:0007669"/>
    <property type="project" value="UniProtKB-EC"/>
</dbReference>
<dbReference type="AlphaFoldDB" id="A0A7C8MAP6"/>
<dbReference type="Gene3D" id="3.40.190.10">
    <property type="entry name" value="Periplasmic binding protein-like II"/>
    <property type="match status" value="2"/>
</dbReference>
<dbReference type="GO" id="GO:0005737">
    <property type="term" value="C:cytoplasm"/>
    <property type="evidence" value="ECO:0007669"/>
    <property type="project" value="TreeGrafter"/>
</dbReference>
<protein>
    <recommendedName>
        <fullName evidence="2">prephenate dehydratase</fullName>
        <ecNumber evidence="2">4.2.1.51</ecNumber>
    </recommendedName>
</protein>
<dbReference type="OrthoDB" id="983542at2759"/>
<keyword evidence="6" id="KW-0456">Lyase</keyword>
<evidence type="ECO:0000256" key="4">
    <source>
        <dbReference type="ARBA" id="ARBA00023141"/>
    </source>
</evidence>
<comment type="catalytic activity">
    <reaction evidence="7">
        <text>prephenate + H(+) = 3-phenylpyruvate + CO2 + H2O</text>
        <dbReference type="Rhea" id="RHEA:21648"/>
        <dbReference type="ChEBI" id="CHEBI:15377"/>
        <dbReference type="ChEBI" id="CHEBI:15378"/>
        <dbReference type="ChEBI" id="CHEBI:16526"/>
        <dbReference type="ChEBI" id="CHEBI:18005"/>
        <dbReference type="ChEBI" id="CHEBI:29934"/>
        <dbReference type="EC" id="4.2.1.51"/>
    </reaction>
</comment>
<evidence type="ECO:0000259" key="9">
    <source>
        <dbReference type="PROSITE" id="PS51171"/>
    </source>
</evidence>
<dbReference type="InterPro" id="IPR002912">
    <property type="entry name" value="ACT_dom"/>
</dbReference>
<dbReference type="PANTHER" id="PTHR21022:SF19">
    <property type="entry name" value="PREPHENATE DEHYDRATASE-RELATED"/>
    <property type="match status" value="1"/>
</dbReference>
<dbReference type="FunFam" id="3.40.190.10:FF:000034">
    <property type="entry name" value="Chorismate mutase/prephenate dehydratase"/>
    <property type="match status" value="1"/>
</dbReference>
<dbReference type="GO" id="GO:0009094">
    <property type="term" value="P:L-phenylalanine biosynthetic process"/>
    <property type="evidence" value="ECO:0007669"/>
    <property type="project" value="UniProtKB-KW"/>
</dbReference>
<sequence>MIEKEGDGKAVVAFLGPEASYTHQATLSAFPPSSHYTLTPFLTIAAVFSAVQSGAALRGVVPFENSSNGSVVATLDLFADIPNTCPDILVCGEAYVRVSHCLLGHAQQRKLAVNGSAKSSDAAPDISGIRTLYSHPQAWGQCTAFLAARFPDTERIDVSSTSRAAQLVAQDASGASAAVSNAAAAALFNLDVLARGIQDRQDNCTRFLVLRKRDADSDADSATQADGGGHGTVDMATEQKNQPKEPAHLKSLISFTLAQDHDHDHNADNPGALAHALAVFARHGLNLSSINTRPSGVENWNYVFFVECTGMSRGKKVGKEEEKMIEKEEKNIEDEEKKIEEEEKKIEEEEEQEEEDEKKRGGRRSAEPAAVSAALAELRGVCRGCMWLGSWRGGNMTGSAPIR</sequence>
<dbReference type="SUPFAM" id="SSF53850">
    <property type="entry name" value="Periplasmic binding protein-like II"/>
    <property type="match status" value="1"/>
</dbReference>
<gene>
    <name evidence="11" type="ORF">BDV95DRAFT_579702</name>
</gene>
<evidence type="ECO:0000256" key="8">
    <source>
        <dbReference type="SAM" id="MobiDB-lite"/>
    </source>
</evidence>
<feature type="compositionally biased region" description="Basic and acidic residues" evidence="8">
    <location>
        <begin position="326"/>
        <end position="347"/>
    </location>
</feature>
<dbReference type="EMBL" id="JAADJZ010000019">
    <property type="protein sequence ID" value="KAF2868362.1"/>
    <property type="molecule type" value="Genomic_DNA"/>
</dbReference>
<evidence type="ECO:0000256" key="1">
    <source>
        <dbReference type="ARBA" id="ARBA00004741"/>
    </source>
</evidence>
<dbReference type="InterPro" id="IPR018528">
    <property type="entry name" value="Preph_deHydtase_CS"/>
</dbReference>
<evidence type="ECO:0000313" key="11">
    <source>
        <dbReference type="EMBL" id="KAF2868362.1"/>
    </source>
</evidence>
<feature type="region of interest" description="Disordered" evidence="8">
    <location>
        <begin position="326"/>
        <end position="370"/>
    </location>
</feature>
<organism evidence="11 12">
    <name type="scientific">Massariosphaeria phaeospora</name>
    <dbReference type="NCBI Taxonomy" id="100035"/>
    <lineage>
        <taxon>Eukaryota</taxon>
        <taxon>Fungi</taxon>
        <taxon>Dikarya</taxon>
        <taxon>Ascomycota</taxon>
        <taxon>Pezizomycotina</taxon>
        <taxon>Dothideomycetes</taxon>
        <taxon>Pleosporomycetidae</taxon>
        <taxon>Pleosporales</taxon>
        <taxon>Pleosporales incertae sedis</taxon>
        <taxon>Massariosphaeria</taxon>
    </lineage>
</organism>
<dbReference type="Gene3D" id="3.30.70.260">
    <property type="match status" value="1"/>
</dbReference>
<dbReference type="InterPro" id="IPR001086">
    <property type="entry name" value="Preph_deHydtase"/>
</dbReference>
<dbReference type="PROSITE" id="PS51671">
    <property type="entry name" value="ACT"/>
    <property type="match status" value="1"/>
</dbReference>
<evidence type="ECO:0000259" key="10">
    <source>
        <dbReference type="PROSITE" id="PS51671"/>
    </source>
</evidence>
<evidence type="ECO:0000313" key="12">
    <source>
        <dbReference type="Proteomes" id="UP000481861"/>
    </source>
</evidence>
<evidence type="ECO:0000256" key="6">
    <source>
        <dbReference type="ARBA" id="ARBA00023239"/>
    </source>
</evidence>
<name>A0A7C8MAP6_9PLEO</name>
<proteinExistence type="predicted"/>
<feature type="domain" description="Prephenate dehydratase" evidence="9">
    <location>
        <begin position="11"/>
        <end position="212"/>
    </location>
</feature>
<evidence type="ECO:0000256" key="3">
    <source>
        <dbReference type="ARBA" id="ARBA00022605"/>
    </source>
</evidence>
<evidence type="ECO:0000256" key="5">
    <source>
        <dbReference type="ARBA" id="ARBA00023222"/>
    </source>
</evidence>
<dbReference type="PROSITE" id="PS00857">
    <property type="entry name" value="PREPHENATE_DEHYDR_1"/>
    <property type="match status" value="1"/>
</dbReference>
<feature type="region of interest" description="Disordered" evidence="8">
    <location>
        <begin position="218"/>
        <end position="246"/>
    </location>
</feature>
<dbReference type="Pfam" id="PF00800">
    <property type="entry name" value="PDT"/>
    <property type="match status" value="1"/>
</dbReference>
<accession>A0A7C8MAP6</accession>
<evidence type="ECO:0000256" key="2">
    <source>
        <dbReference type="ARBA" id="ARBA00013147"/>
    </source>
</evidence>
<dbReference type="SUPFAM" id="SSF55021">
    <property type="entry name" value="ACT-like"/>
    <property type="match status" value="1"/>
</dbReference>
<keyword evidence="4" id="KW-0057">Aromatic amino acid biosynthesis</keyword>
<dbReference type="CDD" id="cd04905">
    <property type="entry name" value="ACT_CM-PDT"/>
    <property type="match status" value="1"/>
</dbReference>
<dbReference type="InterPro" id="IPR045865">
    <property type="entry name" value="ACT-like_dom_sf"/>
</dbReference>
<feature type="domain" description="ACT" evidence="10">
    <location>
        <begin position="261"/>
        <end position="344"/>
    </location>
</feature>
<keyword evidence="3" id="KW-0028">Amino-acid biosynthesis</keyword>
<dbReference type="EC" id="4.2.1.51" evidence="2"/>
<dbReference type="Proteomes" id="UP000481861">
    <property type="component" value="Unassembled WGS sequence"/>
</dbReference>
<dbReference type="PROSITE" id="PS51171">
    <property type="entry name" value="PREPHENATE_DEHYDR_3"/>
    <property type="match status" value="1"/>
</dbReference>
<comment type="caution">
    <text evidence="11">The sequence shown here is derived from an EMBL/GenBank/DDBJ whole genome shotgun (WGS) entry which is preliminary data.</text>
</comment>
<dbReference type="Pfam" id="PF01842">
    <property type="entry name" value="ACT"/>
    <property type="match status" value="1"/>
</dbReference>
<keyword evidence="5" id="KW-0584">Phenylalanine biosynthesis</keyword>
<dbReference type="PANTHER" id="PTHR21022">
    <property type="entry name" value="PREPHENATE DEHYDRATASE P PROTEIN"/>
    <property type="match status" value="1"/>
</dbReference>
<comment type="pathway">
    <text evidence="1">Amino-acid biosynthesis; L-phenylalanine biosynthesis; phenylpyruvate from prephenate: step 1/1.</text>
</comment>
<reference evidence="11 12" key="1">
    <citation type="submission" date="2020-01" db="EMBL/GenBank/DDBJ databases">
        <authorList>
            <consortium name="DOE Joint Genome Institute"/>
            <person name="Haridas S."/>
            <person name="Albert R."/>
            <person name="Binder M."/>
            <person name="Bloem J."/>
            <person name="Labutti K."/>
            <person name="Salamov A."/>
            <person name="Andreopoulos B."/>
            <person name="Baker S.E."/>
            <person name="Barry K."/>
            <person name="Bills G."/>
            <person name="Bluhm B.H."/>
            <person name="Cannon C."/>
            <person name="Castanera R."/>
            <person name="Culley D.E."/>
            <person name="Daum C."/>
            <person name="Ezra D."/>
            <person name="Gonzalez J.B."/>
            <person name="Henrissat B."/>
            <person name="Kuo A."/>
            <person name="Liang C."/>
            <person name="Lipzen A."/>
            <person name="Lutzoni F."/>
            <person name="Magnuson J."/>
            <person name="Mondo S."/>
            <person name="Nolan M."/>
            <person name="Ohm R."/>
            <person name="Pangilinan J."/>
            <person name="Park H.-J.H."/>
            <person name="Ramirez L."/>
            <person name="Alfaro M."/>
            <person name="Sun H."/>
            <person name="Tritt A."/>
            <person name="Yoshinaga Y."/>
            <person name="Zwiers L.-H.L."/>
            <person name="Turgeon B.G."/>
            <person name="Goodwin S.B."/>
            <person name="Spatafora J.W."/>
            <person name="Crous P.W."/>
            <person name="Grigoriev I.V."/>
        </authorList>
    </citation>
    <scope>NUCLEOTIDE SEQUENCE [LARGE SCALE GENOMIC DNA]</scope>
    <source>
        <strain evidence="11 12">CBS 611.86</strain>
    </source>
</reference>
<keyword evidence="12" id="KW-1185">Reference proteome</keyword>
<evidence type="ECO:0000256" key="7">
    <source>
        <dbReference type="ARBA" id="ARBA00047848"/>
    </source>
</evidence>